<proteinExistence type="predicted"/>
<name>V6LSB5_9EUKA</name>
<organism evidence="1">
    <name type="scientific">Spironucleus salmonicida</name>
    <dbReference type="NCBI Taxonomy" id="348837"/>
    <lineage>
        <taxon>Eukaryota</taxon>
        <taxon>Metamonada</taxon>
        <taxon>Diplomonadida</taxon>
        <taxon>Hexamitidae</taxon>
        <taxon>Hexamitinae</taxon>
        <taxon>Spironucleus</taxon>
    </lineage>
</organism>
<reference evidence="1 2" key="1">
    <citation type="journal article" date="2014" name="PLoS Genet.">
        <title>The Genome of Spironucleus salmonicida Highlights a Fish Pathogen Adapted to Fluctuating Environments.</title>
        <authorList>
            <person name="Xu F."/>
            <person name="Jerlstrom-Hultqvist J."/>
            <person name="Einarsson E."/>
            <person name="Astvaldsson A."/>
            <person name="Svard S.G."/>
            <person name="Andersson J.O."/>
        </authorList>
    </citation>
    <scope>NUCLEOTIDE SEQUENCE</scope>
    <source>
        <strain evidence="2">ATCC 50377</strain>
    </source>
</reference>
<dbReference type="EMBL" id="AUWU02000007">
    <property type="protein sequence ID" value="KAH0570679.1"/>
    <property type="molecule type" value="Genomic_DNA"/>
</dbReference>
<evidence type="ECO:0000313" key="2">
    <source>
        <dbReference type="EMBL" id="KAH0570679.1"/>
    </source>
</evidence>
<reference evidence="2" key="2">
    <citation type="submission" date="2020-12" db="EMBL/GenBank/DDBJ databases">
        <title>New Spironucleus salmonicida genome in near-complete chromosomes.</title>
        <authorList>
            <person name="Xu F."/>
            <person name="Kurt Z."/>
            <person name="Jimenez-Gonzalez A."/>
            <person name="Astvaldsson A."/>
            <person name="Andersson J.O."/>
            <person name="Svard S.G."/>
        </authorList>
    </citation>
    <scope>NUCLEOTIDE SEQUENCE</scope>
    <source>
        <strain evidence="2">ATCC 50377</strain>
    </source>
</reference>
<protein>
    <submittedName>
        <fullName evidence="1">Uncharacterized protein</fullName>
    </submittedName>
</protein>
<accession>V6LSB5</accession>
<dbReference type="VEuPathDB" id="GiardiaDB:SS50377_26965"/>
<evidence type="ECO:0000313" key="3">
    <source>
        <dbReference type="Proteomes" id="UP000018208"/>
    </source>
</evidence>
<dbReference type="EMBL" id="KI546040">
    <property type="protein sequence ID" value="EST47475.1"/>
    <property type="molecule type" value="Genomic_DNA"/>
</dbReference>
<keyword evidence="3" id="KW-1185">Reference proteome</keyword>
<evidence type="ECO:0000313" key="1">
    <source>
        <dbReference type="EMBL" id="EST47475.1"/>
    </source>
</evidence>
<dbReference type="Proteomes" id="UP000018208">
    <property type="component" value="Unassembled WGS sequence"/>
</dbReference>
<gene>
    <name evidence="1" type="ORF">SS50377_12461</name>
    <name evidence="2" type="ORF">SS50377_26965</name>
</gene>
<sequence length="1646" mass="195216">MPEEGYKNKYKIKNNQVNTVTTQPRSNRNFSNKGQTLICSKQSPLKVSNIKVSDIQSYVFNEKIISLMSKDSLIIQRYYRYKYQLLRLSALTESAAQRIYIMKQNAFQVLKTIMRLKQLKTQFLVYSIWDHYKQFYIYQKKLNAMMKTARNFFVGKFLRLLKKSYTNQCTQYSKANSYCNIILFKRRYITFNFIRYYAYLFVQISQCQSISQLEKSLTPSFELEHPSYLLQVYYLNKIYSMYNFENTLNRITLKNSVFIHWFNALQIKLFQNKIRAILLIRFACEPFKFWKDQSTGRHSVMKYRWMYWRFRMSRKKQSKKEFYSIKFNEYYKKNQFFTRLKQYNMTTNILNNIQGAIAVTNLPIVTFILSSINDISSGDTIVISKNNYERKDFKGQVYKNLIQNTCEIRFDNYQREYQLKFKLFLNLKEIVYKRIIFQRIYLCSTSYLKQIRLKICLIGWVNSVQETKYKKQAVKMENIQFYLNQQFWQSTQFIYNSASFGNRFEQLCQFTRQTESTLFYNKYLKIIYSANSKQLRHLYDDEFKSNKGEGDNMLGLIIMIKQFLQTYKAQTLQNEIEYIETQQFKNELDNNYNQRIQKLQHFIPSIQIPTLFYFLKNSIEPKLFIYKKPYFANYYKMTNSTKRIIANIRQFIYQSKFNNNVYRYLPYENQLIPYLSQFISLFWNNIDLQQRIEKQYMSNVFNSQLLLRLEEYNDKEYTQKLKLLNHLFPKPVAYNQRQFVKTFNYIIPTQQQLNDSDILNLGKLMKQNNFDLNVSQFAQLKQKFILIRPSYTVNAHLEFSSALKSIVTNYIINQESEIDQLYKRFRKAELSIKPTILSELLDIPADIPVFSSQITLFSPTKEFLKGTSKSEKQSILKETQISNSPIYINTSMDNLDKQKLQKRIRKLQQQIEYQQQNLNLLSVVKDSDLADELINSVMLTKDIIDPNLQVLLTSPVVWKVKAVERDASIKKYKNKKAKLKQKQFALQQINMTNQDKQSVIQAELLEQKQQEQQKKIYEQYLAPQQVKQKKKQKQKFNIQHELLLNKQKKNQKINNDFDFTSINNKVNQTILETSHQDTLIQQYLQQGNLNNQNNETVKVLTPISIDKEKLMQELTLRTNNKIDTSKQQQFDRVKQAEIKLSKAKEGKSFKKILKKLQQEIKVLNQVSIYEKALGNQLLLDSLSEIIKLLDISQNTDVKLVFQQLELLLQDISGINFTNFQDITIAYGSLTSKQKAEYIIYQIIQEENQNLINLITTNTSNIIKKKIEEFFTQFQQDDFAQAIISSQNQFNSNKVQKSFLLNNISSNFNVNNKENLSSPIYSRLNLMDIKNNLSSKFSIAQIDSYELDSFRSQNVSNLQNSNNNSQYDIMVQLQGNQHNNSTVSIGLHQNNNKLSSKFEQHQLIESSSDHKQIINKTVQPLVKTSIYDPISQIRNQVLKNRQQSIILTDGQKIGFINLVFEINQKGGIFQYLHKNVLPNRHIIKSYLQYNLSPQIQKFFMKITCMGIEEINTLKLLMIEENKQKQLLSQNSKFKIYIKTFSNSEIENQTPNQKINIQQQKPVYKRNIYTAQSKRVEIVEKPNFNEITICKEGDFRPKTSFELPRSRKIIRAGSPCVMFRKLQQGNELQDSFVLRSKQIPIILKRATK</sequence>